<keyword evidence="1" id="KW-0472">Membrane</keyword>
<dbReference type="RefSeq" id="WP_307397400.1">
    <property type="nucleotide sequence ID" value="NZ_BAAADK010000017.1"/>
</dbReference>
<sequence>MFTNNYKYDKLFEKQTEIGEKMNSTRKKIYFILLVLIIILMFYISDSYTVAYEHVRLLSIDNENNHILVAYILEDEVLLDFIINVPKSIVYRGNYSTFDVKDKDLYEILEINKMYIIKYDYFDFLFLNFFGKKLIMIEEKP</sequence>
<keyword evidence="1" id="KW-1133">Transmembrane helix</keyword>
<dbReference type="EMBL" id="JAUSTY010000022">
    <property type="protein sequence ID" value="MDQ0168003.1"/>
    <property type="molecule type" value="Genomic_DNA"/>
</dbReference>
<gene>
    <name evidence="2" type="ORF">J2S11_003933</name>
</gene>
<evidence type="ECO:0000256" key="1">
    <source>
        <dbReference type="SAM" id="Phobius"/>
    </source>
</evidence>
<feature type="transmembrane region" description="Helical" evidence="1">
    <location>
        <begin position="29"/>
        <end position="45"/>
    </location>
</feature>
<proteinExistence type="predicted"/>
<evidence type="ECO:0000313" key="2">
    <source>
        <dbReference type="EMBL" id="MDQ0168003.1"/>
    </source>
</evidence>
<dbReference type="Proteomes" id="UP001235840">
    <property type="component" value="Unassembled WGS sequence"/>
</dbReference>
<name>A0ABT9W438_9BACI</name>
<keyword evidence="3" id="KW-1185">Reference proteome</keyword>
<keyword evidence="1" id="KW-0812">Transmembrane</keyword>
<comment type="caution">
    <text evidence="2">The sequence shown here is derived from an EMBL/GenBank/DDBJ whole genome shotgun (WGS) entry which is preliminary data.</text>
</comment>
<protein>
    <submittedName>
        <fullName evidence="2">Uncharacterized protein</fullName>
    </submittedName>
</protein>
<organism evidence="2 3">
    <name type="scientific">Caldalkalibacillus horti</name>
    <dbReference type="NCBI Taxonomy" id="77523"/>
    <lineage>
        <taxon>Bacteria</taxon>
        <taxon>Bacillati</taxon>
        <taxon>Bacillota</taxon>
        <taxon>Bacilli</taxon>
        <taxon>Bacillales</taxon>
        <taxon>Bacillaceae</taxon>
        <taxon>Caldalkalibacillus</taxon>
    </lineage>
</organism>
<evidence type="ECO:0000313" key="3">
    <source>
        <dbReference type="Proteomes" id="UP001235840"/>
    </source>
</evidence>
<reference evidence="2 3" key="1">
    <citation type="submission" date="2023-07" db="EMBL/GenBank/DDBJ databases">
        <title>Genomic Encyclopedia of Type Strains, Phase IV (KMG-IV): sequencing the most valuable type-strain genomes for metagenomic binning, comparative biology and taxonomic classification.</title>
        <authorList>
            <person name="Goeker M."/>
        </authorList>
    </citation>
    <scope>NUCLEOTIDE SEQUENCE [LARGE SCALE GENOMIC DNA]</scope>
    <source>
        <strain evidence="2 3">DSM 12751</strain>
    </source>
</reference>
<accession>A0ABT9W438</accession>